<dbReference type="SUPFAM" id="SSF52833">
    <property type="entry name" value="Thioredoxin-like"/>
    <property type="match status" value="1"/>
</dbReference>
<dbReference type="STRING" id="996801.BW723_13660"/>
<gene>
    <name evidence="1" type="ORF">LPB301_08120</name>
</gene>
<dbReference type="RefSeq" id="WP_068359993.1">
    <property type="nucleotide sequence ID" value="NZ_CP019337.1"/>
</dbReference>
<dbReference type="EMBL" id="LSFL01000029">
    <property type="protein sequence ID" value="OBY65772.1"/>
    <property type="molecule type" value="Genomic_DNA"/>
</dbReference>
<dbReference type="Pfam" id="PF11009">
    <property type="entry name" value="BrxC"/>
    <property type="match status" value="1"/>
</dbReference>
<proteinExistence type="predicted"/>
<sequence length="133" mass="15518">MGIFDNLFGGKDDEKSKNVKETFLNWLPLTSLDQLEEIKKQSETESILIFKHSTRCGISSMVIKQFEKLFKEEHKNLKVYYLDLLSYRNISDEIGYQFQVMHQSPQLLVIKNGVSVHNASHYDITLTDLSRFI</sequence>
<reference evidence="2" key="1">
    <citation type="submission" date="2016-02" db="EMBL/GenBank/DDBJ databases">
        <title>Paenibacillus sp. LPB0068, isolated from Crassostrea gigas.</title>
        <authorList>
            <person name="Shin S.-K."/>
            <person name="Yi H."/>
        </authorList>
    </citation>
    <scope>NUCLEOTIDE SEQUENCE [LARGE SCALE GENOMIC DNA]</scope>
    <source>
        <strain evidence="2">KCTC 23969</strain>
    </source>
</reference>
<accession>A0A1B8U1Q1</accession>
<dbReference type="NCBIfam" id="TIGR04019">
    <property type="entry name" value="B_thiol_YtxJ"/>
    <property type="match status" value="1"/>
</dbReference>
<dbReference type="InterPro" id="IPR022551">
    <property type="entry name" value="BrxC"/>
</dbReference>
<dbReference type="KEGG" id="prn:BW723_13660"/>
<organism evidence="1 2">
    <name type="scientific">Polaribacter reichenbachii</name>
    <dbReference type="NCBI Taxonomy" id="996801"/>
    <lineage>
        <taxon>Bacteria</taxon>
        <taxon>Pseudomonadati</taxon>
        <taxon>Bacteroidota</taxon>
        <taxon>Flavobacteriia</taxon>
        <taxon>Flavobacteriales</taxon>
        <taxon>Flavobacteriaceae</taxon>
    </lineage>
</organism>
<evidence type="ECO:0000313" key="1">
    <source>
        <dbReference type="EMBL" id="OBY65772.1"/>
    </source>
</evidence>
<protein>
    <submittedName>
        <fullName evidence="1">Cytosolic protein</fullName>
    </submittedName>
</protein>
<dbReference type="Gene3D" id="3.40.30.10">
    <property type="entry name" value="Glutaredoxin"/>
    <property type="match status" value="1"/>
</dbReference>
<dbReference type="InterPro" id="IPR036249">
    <property type="entry name" value="Thioredoxin-like_sf"/>
</dbReference>
<keyword evidence="2" id="KW-1185">Reference proteome</keyword>
<dbReference type="OrthoDB" id="677051at2"/>
<dbReference type="AlphaFoldDB" id="A0A1B8U1Q1"/>
<dbReference type="Proteomes" id="UP000092612">
    <property type="component" value="Unassembled WGS sequence"/>
</dbReference>
<comment type="caution">
    <text evidence="1">The sequence shown here is derived from an EMBL/GenBank/DDBJ whole genome shotgun (WGS) entry which is preliminary data.</text>
</comment>
<evidence type="ECO:0000313" key="2">
    <source>
        <dbReference type="Proteomes" id="UP000092612"/>
    </source>
</evidence>
<name>A0A1B8U1Q1_9FLAO</name>